<keyword evidence="2" id="KW-0479">Metal-binding</keyword>
<evidence type="ECO:0000256" key="1">
    <source>
        <dbReference type="ARBA" id="ARBA00001936"/>
    </source>
</evidence>
<dbReference type="InterPro" id="IPR011051">
    <property type="entry name" value="RmlC_Cupin_sf"/>
</dbReference>
<dbReference type="InterPro" id="IPR047581">
    <property type="entry name" value="EcSI_cupin"/>
</dbReference>
<proteinExistence type="inferred from homology"/>
<dbReference type="CDD" id="cd20309">
    <property type="entry name" value="cupin_EcSI"/>
    <property type="match status" value="1"/>
</dbReference>
<evidence type="ECO:0000256" key="4">
    <source>
        <dbReference type="ARBA" id="ARBA00023235"/>
    </source>
</evidence>
<keyword evidence="10" id="KW-1185">Reference proteome</keyword>
<evidence type="ECO:0000256" key="6">
    <source>
        <dbReference type="ARBA" id="ARBA00044907"/>
    </source>
</evidence>
<evidence type="ECO:0000256" key="5">
    <source>
        <dbReference type="ARBA" id="ARBA00023277"/>
    </source>
</evidence>
<name>F8EYD0_GRAC1</name>
<reference evidence="10" key="1">
    <citation type="journal article" date="2013" name="Stand. Genomic Sci.">
        <title>Genome sequence of the thermophilic fresh-water bacterium Spirochaeta caldaria type strain (H1(T)), reclassification of Spirochaeta caldaria, Spirochaeta stenostrepta, and Spirochaeta zuelzerae in the genus Treponema as Treponema caldaria comb. nov., Treponema stenostrepta comb. nov., and Treponema zuelzerae comb. nov., and emendation of the genus Treponema.</title>
        <authorList>
            <person name="Abt B."/>
            <person name="Goker M."/>
            <person name="Scheuner C."/>
            <person name="Han C."/>
            <person name="Lu M."/>
            <person name="Misra M."/>
            <person name="Lapidus A."/>
            <person name="Nolan M."/>
            <person name="Lucas S."/>
            <person name="Hammon N."/>
            <person name="Deshpande S."/>
            <person name="Cheng J.F."/>
            <person name="Tapia R."/>
            <person name="Goodwin L.A."/>
            <person name="Pitluck S."/>
            <person name="Liolios K."/>
            <person name="Pagani I."/>
            <person name="Ivanova N."/>
            <person name="Mavromatis K."/>
            <person name="Mikhailova N."/>
            <person name="Huntemann M."/>
            <person name="Pati A."/>
            <person name="Chen A."/>
            <person name="Palaniappan K."/>
            <person name="Land M."/>
            <person name="Hauser L."/>
            <person name="Jeffries C.D."/>
            <person name="Rohde M."/>
            <person name="Spring S."/>
            <person name="Gronow S."/>
            <person name="Detter J.C."/>
            <person name="Bristow J."/>
            <person name="Eisen J.A."/>
            <person name="Markowitz V."/>
            <person name="Hugenholtz P."/>
            <person name="Kyrpides N.C."/>
            <person name="Woyke T."/>
            <person name="Klenk H.P."/>
        </authorList>
    </citation>
    <scope>NUCLEOTIDE SEQUENCE</scope>
    <source>
        <strain evidence="10">ATCC 51460 / DSM 7334 / H1</strain>
    </source>
</reference>
<keyword evidence="5" id="KW-0119">Carbohydrate metabolism</keyword>
<dbReference type="Pfam" id="PF07385">
    <property type="entry name" value="Lyx_isomer"/>
    <property type="match status" value="1"/>
</dbReference>
<evidence type="ECO:0000313" key="9">
    <source>
        <dbReference type="EMBL" id="AEJ18289.1"/>
    </source>
</evidence>
<dbReference type="InterPro" id="IPR014710">
    <property type="entry name" value="RmlC-like_jellyroll"/>
</dbReference>
<dbReference type="AlphaFoldDB" id="F8EYD0"/>
<gene>
    <name evidence="9" type="ordered locus">Spica_0121</name>
</gene>
<evidence type="ECO:0000256" key="7">
    <source>
        <dbReference type="ARBA" id="ARBA00044951"/>
    </source>
</evidence>
<accession>F8EYD0</accession>
<evidence type="ECO:0000256" key="8">
    <source>
        <dbReference type="ARBA" id="ARBA00044972"/>
    </source>
</evidence>
<dbReference type="EC" id="5.3.1.15" evidence="8"/>
<dbReference type="eggNOG" id="COG3822">
    <property type="taxonomic scope" value="Bacteria"/>
</dbReference>
<dbReference type="KEGG" id="scd:Spica_0121"/>
<dbReference type="EMBL" id="CP002868">
    <property type="protein sequence ID" value="AEJ18289.1"/>
    <property type="molecule type" value="Genomic_DNA"/>
</dbReference>
<evidence type="ECO:0000313" key="10">
    <source>
        <dbReference type="Proteomes" id="UP000000503"/>
    </source>
</evidence>
<keyword evidence="4" id="KW-0413">Isomerase</keyword>
<dbReference type="GO" id="GO:0047828">
    <property type="term" value="F:D-lyxose ketol-isomerase activity"/>
    <property type="evidence" value="ECO:0007669"/>
    <property type="project" value="UniProtKB-EC"/>
</dbReference>
<sequence length="252" mass="29165">MTIIISKKLLLARINRILHNKYIMKRSEINEIIRECEAWVTSMHFLLPPWAHWSLDQWKTLKHEGVDATEIFANMLGWDVTDFGKDNFNSFGLTLFTIRNGNLKKDKKNYAEKILIISEGQHNPMHFHWYKMEDIINRGGGKLIIEAYGSTSDGNLSDQDFSVKIDGIRRSFKPGSHIVLEPGESICIEPGLYHRFFVEGGQVLAGEVSMVNDDCTDNRFLEPLSRYTNIEEDEMPYRLLCGDYEHFLGKFD</sequence>
<comment type="catalytic activity">
    <reaction evidence="6">
        <text>D-lyxose = D-xylulose</text>
        <dbReference type="Rhea" id="RHEA:14201"/>
        <dbReference type="ChEBI" id="CHEBI:16789"/>
        <dbReference type="ChEBI" id="CHEBI:17140"/>
        <dbReference type="EC" id="5.3.1.15"/>
    </reaction>
</comment>
<evidence type="ECO:0000256" key="3">
    <source>
        <dbReference type="ARBA" id="ARBA00023211"/>
    </source>
</evidence>
<protein>
    <recommendedName>
        <fullName evidence="8">D-lyxose ketol-isomerase</fullName>
        <ecNumber evidence="8">5.3.1.15</ecNumber>
    </recommendedName>
</protein>
<dbReference type="SUPFAM" id="SSF51182">
    <property type="entry name" value="RmlC-like cupins"/>
    <property type="match status" value="1"/>
</dbReference>
<comment type="similarity">
    <text evidence="7">Belongs to the D-lyxose ketol-isomerase family.</text>
</comment>
<organism evidence="9 10">
    <name type="scientific">Gracilinema caldarium (strain ATCC 51460 / DSM 7334 / H1)</name>
    <name type="common">Treponema caldarium</name>
    <dbReference type="NCBI Taxonomy" id="744872"/>
    <lineage>
        <taxon>Bacteria</taxon>
        <taxon>Pseudomonadati</taxon>
        <taxon>Spirochaetota</taxon>
        <taxon>Spirochaetia</taxon>
        <taxon>Spirochaetales</taxon>
        <taxon>Breznakiellaceae</taxon>
        <taxon>Gracilinema</taxon>
    </lineage>
</organism>
<evidence type="ECO:0000256" key="2">
    <source>
        <dbReference type="ARBA" id="ARBA00022723"/>
    </source>
</evidence>
<dbReference type="Gene3D" id="2.60.120.10">
    <property type="entry name" value="Jelly Rolls"/>
    <property type="match status" value="1"/>
</dbReference>
<comment type="cofactor">
    <cofactor evidence="1">
        <name>Mn(2+)</name>
        <dbReference type="ChEBI" id="CHEBI:29035"/>
    </cofactor>
</comment>
<dbReference type="STRING" id="744872.Spica_0121"/>
<dbReference type="InterPro" id="IPR010864">
    <property type="entry name" value="D-lyxose_isomer"/>
</dbReference>
<dbReference type="Proteomes" id="UP000000503">
    <property type="component" value="Chromosome"/>
</dbReference>
<keyword evidence="3" id="KW-0464">Manganese</keyword>
<dbReference type="HOGENOM" id="CLU_1204311_0_0_12"/>
<dbReference type="GO" id="GO:0046872">
    <property type="term" value="F:metal ion binding"/>
    <property type="evidence" value="ECO:0007669"/>
    <property type="project" value="UniProtKB-KW"/>
</dbReference>